<dbReference type="EnsemblMetazoa" id="SMAR015672-RA">
    <property type="protein sequence ID" value="SMAR015672-PA"/>
    <property type="gene ID" value="SMAR015672"/>
</dbReference>
<feature type="transmembrane region" description="Helical" evidence="6">
    <location>
        <begin position="96"/>
        <end position="115"/>
    </location>
</feature>
<evidence type="ECO:0000313" key="9">
    <source>
        <dbReference type="Proteomes" id="UP000014500"/>
    </source>
</evidence>
<dbReference type="STRING" id="126957.T1JP96"/>
<dbReference type="InterPro" id="IPR019547">
    <property type="entry name" value="Lipid_desat"/>
</dbReference>
<reference evidence="9" key="1">
    <citation type="submission" date="2011-05" db="EMBL/GenBank/DDBJ databases">
        <authorList>
            <person name="Richards S.R."/>
            <person name="Qu J."/>
            <person name="Jiang H."/>
            <person name="Jhangiani S.N."/>
            <person name="Agravi P."/>
            <person name="Goodspeed R."/>
            <person name="Gross S."/>
            <person name="Mandapat C."/>
            <person name="Jackson L."/>
            <person name="Mathew T."/>
            <person name="Pu L."/>
            <person name="Thornton R."/>
            <person name="Saada N."/>
            <person name="Wilczek-Boney K.B."/>
            <person name="Lee S."/>
            <person name="Kovar C."/>
            <person name="Wu Y."/>
            <person name="Scherer S.E."/>
            <person name="Worley K.C."/>
            <person name="Muzny D.M."/>
            <person name="Gibbs R."/>
        </authorList>
    </citation>
    <scope>NUCLEOTIDE SEQUENCE</scope>
    <source>
        <strain evidence="9">Brora</strain>
    </source>
</reference>
<evidence type="ECO:0000256" key="1">
    <source>
        <dbReference type="ARBA" id="ARBA00004141"/>
    </source>
</evidence>
<keyword evidence="9" id="KW-1185">Reference proteome</keyword>
<evidence type="ECO:0000313" key="8">
    <source>
        <dbReference type="EnsemblMetazoa" id="SMAR015672-PA"/>
    </source>
</evidence>
<dbReference type="EMBL" id="JH431841">
    <property type="status" value="NOT_ANNOTATED_CDS"/>
    <property type="molecule type" value="Genomic_DNA"/>
</dbReference>
<feature type="domain" description="Lipid desaturase" evidence="7">
    <location>
        <begin position="160"/>
        <end position="189"/>
    </location>
</feature>
<organism evidence="8 9">
    <name type="scientific">Strigamia maritima</name>
    <name type="common">European centipede</name>
    <name type="synonym">Geophilus maritimus</name>
    <dbReference type="NCBI Taxonomy" id="126957"/>
    <lineage>
        <taxon>Eukaryota</taxon>
        <taxon>Metazoa</taxon>
        <taxon>Ecdysozoa</taxon>
        <taxon>Arthropoda</taxon>
        <taxon>Myriapoda</taxon>
        <taxon>Chilopoda</taxon>
        <taxon>Pleurostigmophora</taxon>
        <taxon>Geophilomorpha</taxon>
        <taxon>Linotaeniidae</taxon>
        <taxon>Strigamia</taxon>
    </lineage>
</organism>
<protein>
    <recommendedName>
        <fullName evidence="7">Lipid desaturase domain-containing protein</fullName>
    </recommendedName>
</protein>
<evidence type="ECO:0000256" key="5">
    <source>
        <dbReference type="ARBA" id="ARBA00023136"/>
    </source>
</evidence>
<sequence>MASQLLSPVKTEKQIFENSMPEDDPNSNSTVNSTEIMEDEIKLRWGPHHAGAKELANLYSRRKRTQEYICVIACIILMLINFYHMCLNFRFENWNIILIAAICGIISADFGSGLVHWGADTWGSIEVPIIGKIHKWSHTYFGLPTWVTYLQDCHIILPRWLNYPLEKIHFWSTLEQIIETLTGVKPRTDDFKWAQKRD</sequence>
<evidence type="ECO:0000259" key="7">
    <source>
        <dbReference type="Pfam" id="PF10520"/>
    </source>
</evidence>
<proteinExistence type="inferred from homology"/>
<comment type="subcellular location">
    <subcellularLocation>
        <location evidence="1">Membrane</location>
        <topology evidence="1">Multi-pass membrane protein</topology>
    </subcellularLocation>
</comment>
<keyword evidence="5 6" id="KW-0472">Membrane</keyword>
<dbReference type="GO" id="GO:0006631">
    <property type="term" value="P:fatty acid metabolic process"/>
    <property type="evidence" value="ECO:0007669"/>
    <property type="project" value="UniProtKB-UniPathway"/>
</dbReference>
<evidence type="ECO:0000256" key="6">
    <source>
        <dbReference type="SAM" id="Phobius"/>
    </source>
</evidence>
<reference evidence="8" key="2">
    <citation type="submission" date="2015-02" db="UniProtKB">
        <authorList>
            <consortium name="EnsemblMetazoa"/>
        </authorList>
    </citation>
    <scope>IDENTIFICATION</scope>
</reference>
<dbReference type="InterPro" id="IPR052601">
    <property type="entry name" value="Plasmalogen_desaturase"/>
</dbReference>
<dbReference type="AlphaFoldDB" id="T1JP96"/>
<evidence type="ECO:0000256" key="4">
    <source>
        <dbReference type="ARBA" id="ARBA00022989"/>
    </source>
</evidence>
<feature type="transmembrane region" description="Helical" evidence="6">
    <location>
        <begin position="68"/>
        <end position="84"/>
    </location>
</feature>
<dbReference type="PANTHER" id="PTHR48177">
    <property type="entry name" value="TRANSMEMBRANE PROTEIN 189"/>
    <property type="match status" value="1"/>
</dbReference>
<evidence type="ECO:0000256" key="3">
    <source>
        <dbReference type="ARBA" id="ARBA00022692"/>
    </source>
</evidence>
<dbReference type="GO" id="GO:0016020">
    <property type="term" value="C:membrane"/>
    <property type="evidence" value="ECO:0007669"/>
    <property type="project" value="UniProtKB-SubCell"/>
</dbReference>
<dbReference type="UniPathway" id="UPA00199"/>
<keyword evidence="4 6" id="KW-1133">Transmembrane helix</keyword>
<dbReference type="OMA" id="ICVIACI"/>
<dbReference type="PhylomeDB" id="T1JP96"/>
<feature type="domain" description="Lipid desaturase" evidence="7">
    <location>
        <begin position="105"/>
        <end position="132"/>
    </location>
</feature>
<dbReference type="eggNOG" id="KOG3011">
    <property type="taxonomic scope" value="Eukaryota"/>
</dbReference>
<dbReference type="PANTHER" id="PTHR48177:SF1">
    <property type="entry name" value="PLASMANYLETHANOLAMINE DESATURASE 1"/>
    <property type="match status" value="1"/>
</dbReference>
<keyword evidence="3 6" id="KW-0812">Transmembrane</keyword>
<dbReference type="GO" id="GO:0016491">
    <property type="term" value="F:oxidoreductase activity"/>
    <property type="evidence" value="ECO:0007669"/>
    <property type="project" value="TreeGrafter"/>
</dbReference>
<dbReference type="Pfam" id="PF10520">
    <property type="entry name" value="Lipid_desat"/>
    <property type="match status" value="2"/>
</dbReference>
<dbReference type="HOGENOM" id="CLU_1379714_0_0_1"/>
<dbReference type="Proteomes" id="UP000014500">
    <property type="component" value="Unassembled WGS sequence"/>
</dbReference>
<name>T1JP96_STRMM</name>
<comment type="similarity">
    <text evidence="2">Belongs to the fatty acid desaturase CarF family.</text>
</comment>
<evidence type="ECO:0000256" key="2">
    <source>
        <dbReference type="ARBA" id="ARBA00007620"/>
    </source>
</evidence>
<accession>T1JP96</accession>